<reference evidence="19 20" key="1">
    <citation type="journal article" date="2016" name="Mol. Biol. Evol.">
        <title>Comparative Genomics of Early-Diverging Mushroom-Forming Fungi Provides Insights into the Origins of Lignocellulose Decay Capabilities.</title>
        <authorList>
            <person name="Nagy L.G."/>
            <person name="Riley R."/>
            <person name="Tritt A."/>
            <person name="Adam C."/>
            <person name="Daum C."/>
            <person name="Floudas D."/>
            <person name="Sun H."/>
            <person name="Yadav J.S."/>
            <person name="Pangilinan J."/>
            <person name="Larsson K.H."/>
            <person name="Matsuura K."/>
            <person name="Barry K."/>
            <person name="Labutti K."/>
            <person name="Kuo R."/>
            <person name="Ohm R.A."/>
            <person name="Bhattacharya S.S."/>
            <person name="Shirouzu T."/>
            <person name="Yoshinaga Y."/>
            <person name="Martin F.M."/>
            <person name="Grigoriev I.V."/>
            <person name="Hibbett D.S."/>
        </authorList>
    </citation>
    <scope>NUCLEOTIDE SEQUENCE [LARGE SCALE GENOMIC DNA]</scope>
    <source>
        <strain evidence="19 20">HHB12733</strain>
    </source>
</reference>
<evidence type="ECO:0000259" key="18">
    <source>
        <dbReference type="Pfam" id="PF01207"/>
    </source>
</evidence>
<dbReference type="CDD" id="cd02801">
    <property type="entry name" value="DUS_like_FMN"/>
    <property type="match status" value="1"/>
</dbReference>
<dbReference type="Pfam" id="PF01207">
    <property type="entry name" value="Dus"/>
    <property type="match status" value="1"/>
</dbReference>
<evidence type="ECO:0000256" key="12">
    <source>
        <dbReference type="ARBA" id="ARBA00047652"/>
    </source>
</evidence>
<dbReference type="InterPro" id="IPR035587">
    <property type="entry name" value="DUS-like_FMN-bd"/>
</dbReference>
<dbReference type="OrthoDB" id="272303at2759"/>
<keyword evidence="6" id="KW-0521">NADP</keyword>
<comment type="catalytic activity">
    <reaction evidence="12">
        <text>5,6-dihydrouridine(16) in tRNA + NADP(+) = uridine(16) in tRNA + NADPH + H(+)</text>
        <dbReference type="Rhea" id="RHEA:53376"/>
        <dbReference type="Rhea" id="RHEA-COMP:13543"/>
        <dbReference type="Rhea" id="RHEA-COMP:13544"/>
        <dbReference type="ChEBI" id="CHEBI:15378"/>
        <dbReference type="ChEBI" id="CHEBI:57783"/>
        <dbReference type="ChEBI" id="CHEBI:58349"/>
        <dbReference type="ChEBI" id="CHEBI:65315"/>
        <dbReference type="ChEBI" id="CHEBI:74443"/>
        <dbReference type="EC" id="1.3.1.88"/>
    </reaction>
    <physiologicalReaction direction="right-to-left" evidence="12">
        <dbReference type="Rhea" id="RHEA:53378"/>
    </physiologicalReaction>
</comment>
<evidence type="ECO:0000256" key="15">
    <source>
        <dbReference type="ARBA" id="ARBA00049447"/>
    </source>
</evidence>
<evidence type="ECO:0000256" key="7">
    <source>
        <dbReference type="ARBA" id="ARBA00023002"/>
    </source>
</evidence>
<sequence length="357" mass="39324">MVDQSELAWRILSRRYGAQLVYTPMINAKMFLSSSLSPKFRRKVFDQLAGEEGGPEDRPLIVQFAANDPDTLLEAARLVQGSCDAVDINFGCPQDIAKKGRYGCFLQDDWDLVFSLINILHENLDVPVTAKFRVFPSVERTVAYAQLMERAGAQLLTVHGRTREQRGHNAGLADWAQIAAVKRAVKVPVFANGNVLYFEDVARCLEATGCDGVMSAEGNLYNPALFAGTHPAHCDLALEYLGIVRRLRTRTAPSAVKGHIFKLLRPALEGNKDLRNRIAEITGRGDLEGVVGEYEEVVREFRGRMEATDAPAQKDAAAAGDPSPLGPLTDGKRAVPHWLAQPYFRPPPPTKEMQQGA</sequence>
<evidence type="ECO:0000256" key="10">
    <source>
        <dbReference type="ARBA" id="ARBA00038890"/>
    </source>
</evidence>
<evidence type="ECO:0000313" key="20">
    <source>
        <dbReference type="Proteomes" id="UP000076842"/>
    </source>
</evidence>
<accession>A0A165K5X9</accession>
<evidence type="ECO:0000256" key="13">
    <source>
        <dbReference type="ARBA" id="ARBA00048342"/>
    </source>
</evidence>
<dbReference type="GO" id="GO:0050660">
    <property type="term" value="F:flavin adenine dinucleotide binding"/>
    <property type="evidence" value="ECO:0007669"/>
    <property type="project" value="InterPro"/>
</dbReference>
<keyword evidence="5" id="KW-0819">tRNA processing</keyword>
<evidence type="ECO:0000256" key="2">
    <source>
        <dbReference type="ARBA" id="ARBA00022630"/>
    </source>
</evidence>
<comment type="cofactor">
    <cofactor evidence="1">
        <name>FMN</name>
        <dbReference type="ChEBI" id="CHEBI:58210"/>
    </cofactor>
</comment>
<dbReference type="Proteomes" id="UP000076842">
    <property type="component" value="Unassembled WGS sequence"/>
</dbReference>
<keyword evidence="3" id="KW-0288">FMN</keyword>
<dbReference type="GO" id="GO:0006397">
    <property type="term" value="P:mRNA processing"/>
    <property type="evidence" value="ECO:0007669"/>
    <property type="project" value="UniProtKB-KW"/>
</dbReference>
<evidence type="ECO:0000256" key="3">
    <source>
        <dbReference type="ARBA" id="ARBA00022643"/>
    </source>
</evidence>
<evidence type="ECO:0000256" key="5">
    <source>
        <dbReference type="ARBA" id="ARBA00022694"/>
    </source>
</evidence>
<dbReference type="SUPFAM" id="SSF51395">
    <property type="entry name" value="FMN-linked oxidoreductases"/>
    <property type="match status" value="1"/>
</dbReference>
<evidence type="ECO:0000256" key="9">
    <source>
        <dbReference type="ARBA" id="ARBA00038313"/>
    </source>
</evidence>
<feature type="region of interest" description="Disordered" evidence="17">
    <location>
        <begin position="306"/>
        <end position="357"/>
    </location>
</feature>
<dbReference type="PROSITE" id="PS01136">
    <property type="entry name" value="UPF0034"/>
    <property type="match status" value="1"/>
</dbReference>
<evidence type="ECO:0000256" key="4">
    <source>
        <dbReference type="ARBA" id="ARBA00022664"/>
    </source>
</evidence>
<dbReference type="PANTHER" id="PTHR11082">
    <property type="entry name" value="TRNA-DIHYDROURIDINE SYNTHASE"/>
    <property type="match status" value="1"/>
</dbReference>
<evidence type="ECO:0000256" key="8">
    <source>
        <dbReference type="ARBA" id="ARBA00023027"/>
    </source>
</evidence>
<feature type="non-terminal residue" evidence="19">
    <location>
        <position position="357"/>
    </location>
</feature>
<comment type="catalytic activity">
    <reaction evidence="14">
        <text>5,6-dihydrouridine(16) in tRNA + NAD(+) = uridine(16) in tRNA + NADH + H(+)</text>
        <dbReference type="Rhea" id="RHEA:53380"/>
        <dbReference type="Rhea" id="RHEA-COMP:13543"/>
        <dbReference type="Rhea" id="RHEA-COMP:13544"/>
        <dbReference type="ChEBI" id="CHEBI:15378"/>
        <dbReference type="ChEBI" id="CHEBI:57540"/>
        <dbReference type="ChEBI" id="CHEBI:57945"/>
        <dbReference type="ChEBI" id="CHEBI:65315"/>
        <dbReference type="ChEBI" id="CHEBI:74443"/>
        <dbReference type="EC" id="1.3.1.88"/>
    </reaction>
    <physiologicalReaction direction="right-to-left" evidence="14">
        <dbReference type="Rhea" id="RHEA:53382"/>
    </physiologicalReaction>
</comment>
<comment type="catalytic activity">
    <reaction evidence="13">
        <text>a 5,6-dihydrouridine in mRNA + NAD(+) = a uridine in mRNA + NADH + H(+)</text>
        <dbReference type="Rhea" id="RHEA:69851"/>
        <dbReference type="Rhea" id="RHEA-COMP:14658"/>
        <dbReference type="Rhea" id="RHEA-COMP:17789"/>
        <dbReference type="ChEBI" id="CHEBI:15378"/>
        <dbReference type="ChEBI" id="CHEBI:57540"/>
        <dbReference type="ChEBI" id="CHEBI:57945"/>
        <dbReference type="ChEBI" id="CHEBI:65315"/>
        <dbReference type="ChEBI" id="CHEBI:74443"/>
    </reaction>
    <physiologicalReaction direction="right-to-left" evidence="13">
        <dbReference type="Rhea" id="RHEA:69853"/>
    </physiologicalReaction>
</comment>
<keyword evidence="20" id="KW-1185">Reference proteome</keyword>
<keyword evidence="8" id="KW-0520">NAD</keyword>
<protein>
    <recommendedName>
        <fullName evidence="10">tRNA-dihydrouridine(16/17) synthase [NAD(P)(+)]</fullName>
        <ecNumber evidence="10">1.3.1.88</ecNumber>
    </recommendedName>
</protein>
<keyword evidence="2" id="KW-0285">Flavoprotein</keyword>
<gene>
    <name evidence="19" type="ORF">CALCODRAFT_445768</name>
</gene>
<dbReference type="STRING" id="1353952.A0A165K5X9"/>
<dbReference type="InterPro" id="IPR013785">
    <property type="entry name" value="Aldolase_TIM"/>
</dbReference>
<evidence type="ECO:0000256" key="6">
    <source>
        <dbReference type="ARBA" id="ARBA00022857"/>
    </source>
</evidence>
<dbReference type="EMBL" id="KV423915">
    <property type="protein sequence ID" value="KZT62727.1"/>
    <property type="molecule type" value="Genomic_DNA"/>
</dbReference>
<proteinExistence type="inferred from homology"/>
<evidence type="ECO:0000256" key="16">
    <source>
        <dbReference type="ARBA" id="ARBA00049467"/>
    </source>
</evidence>
<feature type="domain" description="DUS-like FMN-binding" evidence="18">
    <location>
        <begin position="1"/>
        <end position="230"/>
    </location>
</feature>
<dbReference type="GO" id="GO:0017150">
    <property type="term" value="F:tRNA dihydrouridine synthase activity"/>
    <property type="evidence" value="ECO:0007669"/>
    <property type="project" value="InterPro"/>
</dbReference>
<dbReference type="EC" id="1.3.1.88" evidence="10"/>
<dbReference type="AlphaFoldDB" id="A0A165K5X9"/>
<evidence type="ECO:0000256" key="11">
    <source>
        <dbReference type="ARBA" id="ARBA00047287"/>
    </source>
</evidence>
<organism evidence="19 20">
    <name type="scientific">Calocera cornea HHB12733</name>
    <dbReference type="NCBI Taxonomy" id="1353952"/>
    <lineage>
        <taxon>Eukaryota</taxon>
        <taxon>Fungi</taxon>
        <taxon>Dikarya</taxon>
        <taxon>Basidiomycota</taxon>
        <taxon>Agaricomycotina</taxon>
        <taxon>Dacrymycetes</taxon>
        <taxon>Dacrymycetales</taxon>
        <taxon>Dacrymycetaceae</taxon>
        <taxon>Calocera</taxon>
    </lineage>
</organism>
<evidence type="ECO:0000256" key="14">
    <source>
        <dbReference type="ARBA" id="ARBA00048934"/>
    </source>
</evidence>
<comment type="catalytic activity">
    <reaction evidence="15">
        <text>a 5,6-dihydrouridine in mRNA + NADP(+) = a uridine in mRNA + NADPH + H(+)</text>
        <dbReference type="Rhea" id="RHEA:69855"/>
        <dbReference type="Rhea" id="RHEA-COMP:14658"/>
        <dbReference type="Rhea" id="RHEA-COMP:17789"/>
        <dbReference type="ChEBI" id="CHEBI:15378"/>
        <dbReference type="ChEBI" id="CHEBI:57783"/>
        <dbReference type="ChEBI" id="CHEBI:58349"/>
        <dbReference type="ChEBI" id="CHEBI:65315"/>
        <dbReference type="ChEBI" id="CHEBI:74443"/>
    </reaction>
    <physiologicalReaction direction="right-to-left" evidence="15">
        <dbReference type="Rhea" id="RHEA:69857"/>
    </physiologicalReaction>
</comment>
<keyword evidence="7" id="KW-0560">Oxidoreductase</keyword>
<comment type="catalytic activity">
    <reaction evidence="16">
        <text>5,6-dihydrouridine(17) in tRNA + NADP(+) = uridine(17) in tRNA + NADPH + H(+)</text>
        <dbReference type="Rhea" id="RHEA:53368"/>
        <dbReference type="Rhea" id="RHEA-COMP:13541"/>
        <dbReference type="Rhea" id="RHEA-COMP:13542"/>
        <dbReference type="ChEBI" id="CHEBI:15378"/>
        <dbReference type="ChEBI" id="CHEBI:57783"/>
        <dbReference type="ChEBI" id="CHEBI:58349"/>
        <dbReference type="ChEBI" id="CHEBI:65315"/>
        <dbReference type="ChEBI" id="CHEBI:74443"/>
        <dbReference type="EC" id="1.3.1.88"/>
    </reaction>
    <physiologicalReaction direction="right-to-left" evidence="16">
        <dbReference type="Rhea" id="RHEA:53370"/>
    </physiologicalReaction>
</comment>
<feature type="compositionally biased region" description="Low complexity" evidence="17">
    <location>
        <begin position="308"/>
        <end position="321"/>
    </location>
</feature>
<evidence type="ECO:0000256" key="17">
    <source>
        <dbReference type="SAM" id="MobiDB-lite"/>
    </source>
</evidence>
<dbReference type="PANTHER" id="PTHR11082:SF5">
    <property type="entry name" value="TRNA-DIHYDROURIDINE(16_17) SYNTHASE [NAD(P)(+)]-LIKE"/>
    <property type="match status" value="1"/>
</dbReference>
<dbReference type="Gene3D" id="3.20.20.70">
    <property type="entry name" value="Aldolase class I"/>
    <property type="match status" value="1"/>
</dbReference>
<dbReference type="FunCoup" id="A0A165K5X9">
    <property type="interactions" value="324"/>
</dbReference>
<comment type="similarity">
    <text evidence="9">Belongs to the Dus family. Dus1 subfamily.</text>
</comment>
<dbReference type="InParanoid" id="A0A165K5X9"/>
<evidence type="ECO:0000256" key="1">
    <source>
        <dbReference type="ARBA" id="ARBA00001917"/>
    </source>
</evidence>
<comment type="catalytic activity">
    <reaction evidence="11">
        <text>5,6-dihydrouridine(17) in tRNA + NAD(+) = uridine(17) in tRNA + NADH + H(+)</text>
        <dbReference type="Rhea" id="RHEA:53372"/>
        <dbReference type="Rhea" id="RHEA-COMP:13541"/>
        <dbReference type="Rhea" id="RHEA-COMP:13542"/>
        <dbReference type="ChEBI" id="CHEBI:15378"/>
        <dbReference type="ChEBI" id="CHEBI:57540"/>
        <dbReference type="ChEBI" id="CHEBI:57945"/>
        <dbReference type="ChEBI" id="CHEBI:65315"/>
        <dbReference type="ChEBI" id="CHEBI:74443"/>
        <dbReference type="EC" id="1.3.1.88"/>
    </reaction>
    <physiologicalReaction direction="right-to-left" evidence="11">
        <dbReference type="Rhea" id="RHEA:53374"/>
    </physiologicalReaction>
</comment>
<keyword evidence="4" id="KW-0507">mRNA processing</keyword>
<name>A0A165K5X9_9BASI</name>
<evidence type="ECO:0000313" key="19">
    <source>
        <dbReference type="EMBL" id="KZT62727.1"/>
    </source>
</evidence>
<dbReference type="InterPro" id="IPR018517">
    <property type="entry name" value="tRNA_hU_synthase_CS"/>
</dbReference>